<sequence length="93" mass="10376">MIWHFLDLLDVARDCAIIVFSISGLGFNPKYWNQFVDISSLRQDYCKTGLNRGSLDDSPFVQFGNWFEQAQNAKLNEPNAMSIATVSASGVPS</sequence>
<gene>
    <name evidence="1" type="ORF">MNBD_GAMMA03-455</name>
</gene>
<dbReference type="InterPro" id="IPR012349">
    <property type="entry name" value="Split_barrel_FMN-bd"/>
</dbReference>
<dbReference type="AlphaFoldDB" id="A0A3B0WAM7"/>
<dbReference type="Gene3D" id="2.30.110.10">
    <property type="entry name" value="Electron Transport, Fmn-binding Protein, Chain A"/>
    <property type="match status" value="1"/>
</dbReference>
<evidence type="ECO:0000313" key="1">
    <source>
        <dbReference type="EMBL" id="VAW49470.1"/>
    </source>
</evidence>
<accession>A0A3B0WAM7</accession>
<organism evidence="1">
    <name type="scientific">hydrothermal vent metagenome</name>
    <dbReference type="NCBI Taxonomy" id="652676"/>
    <lineage>
        <taxon>unclassified sequences</taxon>
        <taxon>metagenomes</taxon>
        <taxon>ecological metagenomes</taxon>
    </lineage>
</organism>
<reference evidence="1" key="1">
    <citation type="submission" date="2018-06" db="EMBL/GenBank/DDBJ databases">
        <authorList>
            <person name="Zhirakovskaya E."/>
        </authorList>
    </citation>
    <scope>NUCLEOTIDE SEQUENCE</scope>
</reference>
<name>A0A3B0WAM7_9ZZZZ</name>
<dbReference type="SUPFAM" id="SSF50475">
    <property type="entry name" value="FMN-binding split barrel"/>
    <property type="match status" value="1"/>
</dbReference>
<dbReference type="EMBL" id="UOFC01000284">
    <property type="protein sequence ID" value="VAW49470.1"/>
    <property type="molecule type" value="Genomic_DNA"/>
</dbReference>
<proteinExistence type="predicted"/>
<feature type="non-terminal residue" evidence="1">
    <location>
        <position position="93"/>
    </location>
</feature>
<protein>
    <submittedName>
        <fullName evidence="1">Uncharacterized protein</fullName>
    </submittedName>
</protein>